<keyword evidence="2" id="KW-0813">Transport</keyword>
<dbReference type="InterPro" id="IPR017871">
    <property type="entry name" value="ABC_transporter-like_CS"/>
</dbReference>
<keyword evidence="4 6" id="KW-0067">ATP-binding</keyword>
<comment type="similarity">
    <text evidence="1">Belongs to the ABC transporter superfamily.</text>
</comment>
<dbReference type="PROSITE" id="PS00211">
    <property type="entry name" value="ABC_TRANSPORTER_1"/>
    <property type="match status" value="1"/>
</dbReference>
<evidence type="ECO:0000313" key="7">
    <source>
        <dbReference type="Proteomes" id="UP000245959"/>
    </source>
</evidence>
<dbReference type="InterPro" id="IPR003439">
    <property type="entry name" value="ABC_transporter-like_ATP-bd"/>
</dbReference>
<dbReference type="Gene3D" id="3.40.50.300">
    <property type="entry name" value="P-loop containing nucleotide triphosphate hydrolases"/>
    <property type="match status" value="1"/>
</dbReference>
<dbReference type="SUPFAM" id="SSF52540">
    <property type="entry name" value="P-loop containing nucleoside triphosphate hydrolases"/>
    <property type="match status" value="1"/>
</dbReference>
<evidence type="ECO:0000313" key="6">
    <source>
        <dbReference type="EMBL" id="PVY45944.1"/>
    </source>
</evidence>
<accession>A0A2U1BBA1</accession>
<comment type="caution">
    <text evidence="6">The sequence shown here is derived from an EMBL/GenBank/DDBJ whole genome shotgun (WGS) entry which is preliminary data.</text>
</comment>
<name>A0A2U1BBA1_9BACT</name>
<dbReference type="GO" id="GO:0016887">
    <property type="term" value="F:ATP hydrolysis activity"/>
    <property type="evidence" value="ECO:0007669"/>
    <property type="project" value="InterPro"/>
</dbReference>
<protein>
    <submittedName>
        <fullName evidence="6">Iron complex transport system ATP-binding protein</fullName>
    </submittedName>
</protein>
<evidence type="ECO:0000256" key="1">
    <source>
        <dbReference type="ARBA" id="ARBA00005417"/>
    </source>
</evidence>
<sequence>MANELAIRVENASVYLGGREIIHDMNWRVEKGGRCFILGANGAGKTTLVKTLMGYAWPKFGATVEVLGNRFGRTNLVELRKKIAWVSPCMQQFTETDWTGLEMVLSGIDGTLGLFRKPLPEEVDQAKALMKRFRCDHLADQQIFTMSSGEQVKILIARALLTRPELVILDEPSVYLDMAGREFLLGEIEHIANTLPEVTIVFITQRIEDILPVFDCGMILAHGRIVSSGKREEILDEEHLSSAFGMPIKLIRNKKGRFWAVLE</sequence>
<dbReference type="AlphaFoldDB" id="A0A2U1BBA1"/>
<dbReference type="RefSeq" id="WP_116882337.1">
    <property type="nucleotide sequence ID" value="NZ_CABMMC010000017.1"/>
</dbReference>
<evidence type="ECO:0000256" key="3">
    <source>
        <dbReference type="ARBA" id="ARBA00022741"/>
    </source>
</evidence>
<evidence type="ECO:0000256" key="4">
    <source>
        <dbReference type="ARBA" id="ARBA00022840"/>
    </source>
</evidence>
<dbReference type="GO" id="GO:0005524">
    <property type="term" value="F:ATP binding"/>
    <property type="evidence" value="ECO:0007669"/>
    <property type="project" value="UniProtKB-KW"/>
</dbReference>
<dbReference type="InterPro" id="IPR003593">
    <property type="entry name" value="AAA+_ATPase"/>
</dbReference>
<organism evidence="6 7">
    <name type="scientific">Victivallis vadensis</name>
    <dbReference type="NCBI Taxonomy" id="172901"/>
    <lineage>
        <taxon>Bacteria</taxon>
        <taxon>Pseudomonadati</taxon>
        <taxon>Lentisphaerota</taxon>
        <taxon>Lentisphaeria</taxon>
        <taxon>Victivallales</taxon>
        <taxon>Victivallaceae</taxon>
        <taxon>Victivallis</taxon>
    </lineage>
</organism>
<dbReference type="EMBL" id="QEKH01000001">
    <property type="protein sequence ID" value="PVY45944.1"/>
    <property type="molecule type" value="Genomic_DNA"/>
</dbReference>
<dbReference type="InterPro" id="IPR050153">
    <property type="entry name" value="Metal_Ion_Import_ABC"/>
</dbReference>
<dbReference type="Pfam" id="PF00005">
    <property type="entry name" value="ABC_tran"/>
    <property type="match status" value="1"/>
</dbReference>
<evidence type="ECO:0000259" key="5">
    <source>
        <dbReference type="PROSITE" id="PS50893"/>
    </source>
</evidence>
<proteinExistence type="inferred from homology"/>
<keyword evidence="7" id="KW-1185">Reference proteome</keyword>
<dbReference type="PROSITE" id="PS50893">
    <property type="entry name" value="ABC_TRANSPORTER_2"/>
    <property type="match status" value="1"/>
</dbReference>
<dbReference type="InterPro" id="IPR027417">
    <property type="entry name" value="P-loop_NTPase"/>
</dbReference>
<dbReference type="SMART" id="SM00382">
    <property type="entry name" value="AAA"/>
    <property type="match status" value="1"/>
</dbReference>
<feature type="domain" description="ABC transporter" evidence="5">
    <location>
        <begin position="7"/>
        <end position="247"/>
    </location>
</feature>
<dbReference type="PANTHER" id="PTHR42734">
    <property type="entry name" value="METAL TRANSPORT SYSTEM ATP-BINDING PROTEIN TM_0124-RELATED"/>
    <property type="match status" value="1"/>
</dbReference>
<dbReference type="GeneID" id="78293676"/>
<evidence type="ECO:0000256" key="2">
    <source>
        <dbReference type="ARBA" id="ARBA00022448"/>
    </source>
</evidence>
<reference evidence="6 7" key="1">
    <citation type="submission" date="2018-04" db="EMBL/GenBank/DDBJ databases">
        <title>Genomic Encyclopedia of Type Strains, Phase IV (KMG-IV): sequencing the most valuable type-strain genomes for metagenomic binning, comparative biology and taxonomic classification.</title>
        <authorList>
            <person name="Goeker M."/>
        </authorList>
    </citation>
    <scope>NUCLEOTIDE SEQUENCE [LARGE SCALE GENOMIC DNA]</scope>
    <source>
        <strain evidence="6 7">DSM 14823</strain>
    </source>
</reference>
<dbReference type="OrthoDB" id="9787851at2"/>
<dbReference type="PANTHER" id="PTHR42734:SF6">
    <property type="entry name" value="MOLYBDATE IMPORT ATP-BINDING PROTEIN MOLC"/>
    <property type="match status" value="1"/>
</dbReference>
<dbReference type="Proteomes" id="UP000245959">
    <property type="component" value="Unassembled WGS sequence"/>
</dbReference>
<gene>
    <name evidence="6" type="ORF">C8D82_101141</name>
</gene>
<keyword evidence="3" id="KW-0547">Nucleotide-binding</keyword>